<comment type="caution">
    <text evidence="2">The sequence shown here is derived from an EMBL/GenBank/DDBJ whole genome shotgun (WGS) entry which is preliminary data.</text>
</comment>
<feature type="compositionally biased region" description="Basic residues" evidence="1">
    <location>
        <begin position="487"/>
        <end position="505"/>
    </location>
</feature>
<keyword evidence="3" id="KW-1185">Reference proteome</keyword>
<accession>A0A9P7HVJ4</accession>
<dbReference type="AlphaFoldDB" id="A0A9P7HVJ4"/>
<feature type="region of interest" description="Disordered" evidence="1">
    <location>
        <begin position="138"/>
        <end position="169"/>
    </location>
</feature>
<dbReference type="EMBL" id="JADFTT010000357">
    <property type="protein sequence ID" value="KAG5762683.1"/>
    <property type="molecule type" value="Genomic_DNA"/>
</dbReference>
<feature type="compositionally biased region" description="Acidic residues" evidence="1">
    <location>
        <begin position="154"/>
        <end position="168"/>
    </location>
</feature>
<dbReference type="OrthoDB" id="5401786at2759"/>
<feature type="compositionally biased region" description="Basic and acidic residues" evidence="1">
    <location>
        <begin position="138"/>
        <end position="153"/>
    </location>
</feature>
<evidence type="ECO:0000313" key="2">
    <source>
        <dbReference type="EMBL" id="KAG5762683.1"/>
    </source>
</evidence>
<feature type="compositionally biased region" description="Pro residues" evidence="1">
    <location>
        <begin position="307"/>
        <end position="316"/>
    </location>
</feature>
<sequence>MAAIRGDGLFMAHSALAALVKDPQQLDRARRRFSESPPSYRTNLSGTTTRSQSPNPPSEEQQRREERQVQLRLEHRASLPYYEFEGQVSEECRCIYKEGSRNHSPPRGRWLPGPEIGKTAAENVKKRWIEQGIWKDEWNDNNEPDGRWKHEEPLEFESESETDSEAEPEPVFILGLRKPEAKPRRPKGDVEMRRIAERRPVREREREASRPYYQFFYQVLKTRERIQDESRVEGVPTEDSVDINTKAYENVKNTWIKRGIWNRKWGVLPGMSWKHEHPLEELIADDPVFAQTNGLEDHGRVAREAPPSAPPSPPPRWLFGSPRPIESSHSQASGAQPELPVAIDPAGLQNGNGNHSSPAPRSRRRLIQSRQESSAAAQRPLRGARETSRGGRPEARASLGPVNPSKVSKAPRKRAPVPPRPPHASGETSSAPMLPRRSKRLQEAKPSTAEDPSGIASTDSLKGMAQSRPKGIVAGGPKSAASTKPRGVSKRRRLSTTRHRARQSD</sequence>
<reference evidence="2" key="1">
    <citation type="journal article" date="2020" name="bioRxiv">
        <title>Historical genomics reveals the evolutionary mechanisms behind multiple outbreaks of the host-specific coffee wilt pathogen Fusarium xylarioides.</title>
        <authorList>
            <person name="Peck D."/>
            <person name="Nowell R.W."/>
            <person name="Flood J."/>
            <person name="Ryan M.J."/>
            <person name="Barraclough T.G."/>
        </authorList>
    </citation>
    <scope>NUCLEOTIDE SEQUENCE</scope>
    <source>
        <strain evidence="2">IMI 127659i</strain>
    </source>
</reference>
<gene>
    <name evidence="2" type="ORF">H9Q72_009221</name>
</gene>
<feature type="region of interest" description="Disordered" evidence="1">
    <location>
        <begin position="300"/>
        <end position="505"/>
    </location>
</feature>
<reference evidence="2" key="2">
    <citation type="submission" date="2020-10" db="EMBL/GenBank/DDBJ databases">
        <authorList>
            <person name="Peck L.D."/>
            <person name="Nowell R.W."/>
            <person name="Flood J."/>
            <person name="Ryan M.J."/>
            <person name="Barraclough T.G."/>
        </authorList>
    </citation>
    <scope>NUCLEOTIDE SEQUENCE</scope>
    <source>
        <strain evidence="2">IMI 127659i</strain>
    </source>
</reference>
<feature type="compositionally biased region" description="Basic and acidic residues" evidence="1">
    <location>
        <begin position="24"/>
        <end position="34"/>
    </location>
</feature>
<protein>
    <submittedName>
        <fullName evidence="2">Uncharacterized protein</fullName>
    </submittedName>
</protein>
<feature type="compositionally biased region" description="Polar residues" evidence="1">
    <location>
        <begin position="349"/>
        <end position="359"/>
    </location>
</feature>
<proteinExistence type="predicted"/>
<dbReference type="Proteomes" id="UP000750502">
    <property type="component" value="Unassembled WGS sequence"/>
</dbReference>
<feature type="compositionally biased region" description="Basic and acidic residues" evidence="1">
    <location>
        <begin position="383"/>
        <end position="395"/>
    </location>
</feature>
<name>A0A9P7HVJ4_9HYPO</name>
<evidence type="ECO:0000313" key="3">
    <source>
        <dbReference type="Proteomes" id="UP000750502"/>
    </source>
</evidence>
<organism evidence="2 3">
    <name type="scientific">Fusarium xylarioides</name>
    <dbReference type="NCBI Taxonomy" id="221167"/>
    <lineage>
        <taxon>Eukaryota</taxon>
        <taxon>Fungi</taxon>
        <taxon>Dikarya</taxon>
        <taxon>Ascomycota</taxon>
        <taxon>Pezizomycotina</taxon>
        <taxon>Sordariomycetes</taxon>
        <taxon>Hypocreomycetidae</taxon>
        <taxon>Hypocreales</taxon>
        <taxon>Nectriaceae</taxon>
        <taxon>Fusarium</taxon>
        <taxon>Fusarium fujikuroi species complex</taxon>
    </lineage>
</organism>
<feature type="compositionally biased region" description="Basic and acidic residues" evidence="1">
    <location>
        <begin position="60"/>
        <end position="70"/>
    </location>
</feature>
<feature type="compositionally biased region" description="Polar residues" evidence="1">
    <location>
        <begin position="36"/>
        <end position="53"/>
    </location>
</feature>
<evidence type="ECO:0000256" key="1">
    <source>
        <dbReference type="SAM" id="MobiDB-lite"/>
    </source>
</evidence>
<feature type="region of interest" description="Disordered" evidence="1">
    <location>
        <begin position="21"/>
        <end position="70"/>
    </location>
</feature>